<sequence>MPEPNIALYISSSAVTPELQAQIQHDFDTTPGMAGNTRPGWIEHVPNSHTWSVGLSPQDIHQRHSQQYVPLYPRRPIVILDERTARDQSVLVVAPMLNEETDEFEHAELRFVPRMVPDTAANLVIGNQTLREYEGHVDEDGVWRWFKGSTIPNPDA</sequence>
<proteinExistence type="predicted"/>
<evidence type="ECO:0000259" key="1">
    <source>
        <dbReference type="Pfam" id="PF21962"/>
    </source>
</evidence>
<gene>
    <name evidence="2" type="ORF">VKT23_012059</name>
</gene>
<dbReference type="Proteomes" id="UP001498398">
    <property type="component" value="Unassembled WGS sequence"/>
</dbReference>
<dbReference type="Pfam" id="PF21962">
    <property type="entry name" value="DUF6924"/>
    <property type="match status" value="1"/>
</dbReference>
<name>A0ABR1JAV0_9AGAR</name>
<evidence type="ECO:0000313" key="3">
    <source>
        <dbReference type="Proteomes" id="UP001498398"/>
    </source>
</evidence>
<evidence type="ECO:0000313" key="2">
    <source>
        <dbReference type="EMBL" id="KAK7452661.1"/>
    </source>
</evidence>
<accession>A0ABR1JAV0</accession>
<organism evidence="2 3">
    <name type="scientific">Marasmiellus scandens</name>
    <dbReference type="NCBI Taxonomy" id="2682957"/>
    <lineage>
        <taxon>Eukaryota</taxon>
        <taxon>Fungi</taxon>
        <taxon>Dikarya</taxon>
        <taxon>Basidiomycota</taxon>
        <taxon>Agaricomycotina</taxon>
        <taxon>Agaricomycetes</taxon>
        <taxon>Agaricomycetidae</taxon>
        <taxon>Agaricales</taxon>
        <taxon>Marasmiineae</taxon>
        <taxon>Omphalotaceae</taxon>
        <taxon>Marasmiellus</taxon>
    </lineage>
</organism>
<protein>
    <recommendedName>
        <fullName evidence="1">DUF6924 domain-containing protein</fullName>
    </recommendedName>
</protein>
<feature type="domain" description="DUF6924" evidence="1">
    <location>
        <begin position="54"/>
        <end position="145"/>
    </location>
</feature>
<reference evidence="2 3" key="1">
    <citation type="submission" date="2024-01" db="EMBL/GenBank/DDBJ databases">
        <title>A draft genome for the cacao thread blight pathogen Marasmiellus scandens.</title>
        <authorList>
            <person name="Baruah I.K."/>
            <person name="Leung J."/>
            <person name="Bukari Y."/>
            <person name="Amoako-Attah I."/>
            <person name="Meinhardt L.W."/>
            <person name="Bailey B.A."/>
            <person name="Cohen S.P."/>
        </authorList>
    </citation>
    <scope>NUCLEOTIDE SEQUENCE [LARGE SCALE GENOMIC DNA]</scope>
    <source>
        <strain evidence="2 3">GH-19</strain>
    </source>
</reference>
<dbReference type="InterPro" id="IPR053832">
    <property type="entry name" value="DUF6924"/>
</dbReference>
<comment type="caution">
    <text evidence="2">The sequence shown here is derived from an EMBL/GenBank/DDBJ whole genome shotgun (WGS) entry which is preliminary data.</text>
</comment>
<keyword evidence="3" id="KW-1185">Reference proteome</keyword>
<dbReference type="EMBL" id="JBANRG010000028">
    <property type="protein sequence ID" value="KAK7452661.1"/>
    <property type="molecule type" value="Genomic_DNA"/>
</dbReference>